<dbReference type="PANTHER" id="PTHR31568:SF21">
    <property type="entry name" value="CYSTM DOMAIN-CONTAINING PROTEIN"/>
    <property type="match status" value="1"/>
</dbReference>
<dbReference type="InterPro" id="IPR044850">
    <property type="entry name" value="WIH1-like"/>
</dbReference>
<comment type="similarity">
    <text evidence="2">Belongs to the CYSTM1 family.</text>
</comment>
<reference evidence="9" key="3">
    <citation type="submission" date="2020-12" db="UniProtKB">
        <authorList>
            <consortium name="EnsemblPlants"/>
        </authorList>
    </citation>
    <scope>IDENTIFICATION</scope>
</reference>
<feature type="domain" description="Cysteine-rich transmembrane" evidence="7">
    <location>
        <begin position="29"/>
        <end position="75"/>
    </location>
</feature>
<protein>
    <recommendedName>
        <fullName evidence="7">Cysteine-rich transmembrane domain-containing protein</fullName>
    </recommendedName>
</protein>
<dbReference type="EMBL" id="ABEU02000016">
    <property type="protein sequence ID" value="PNR37666.1"/>
    <property type="molecule type" value="Genomic_DNA"/>
</dbReference>
<dbReference type="EnsemblPlants" id="Pp3c16_10640V3.2">
    <property type="protein sequence ID" value="Pp3c16_10640V3.2"/>
    <property type="gene ID" value="Pp3c16_10640"/>
</dbReference>
<evidence type="ECO:0000256" key="2">
    <source>
        <dbReference type="ARBA" id="ARBA00009444"/>
    </source>
</evidence>
<evidence type="ECO:0000259" key="7">
    <source>
        <dbReference type="Pfam" id="PF12734"/>
    </source>
</evidence>
<evidence type="ECO:0000313" key="8">
    <source>
        <dbReference type="EMBL" id="PNR37666.1"/>
    </source>
</evidence>
<reference evidence="8 10" key="2">
    <citation type="journal article" date="2018" name="Plant J.">
        <title>The Physcomitrella patens chromosome-scale assembly reveals moss genome structure and evolution.</title>
        <authorList>
            <person name="Lang D."/>
            <person name="Ullrich K.K."/>
            <person name="Murat F."/>
            <person name="Fuchs J."/>
            <person name="Jenkins J."/>
            <person name="Haas F.B."/>
            <person name="Piednoel M."/>
            <person name="Gundlach H."/>
            <person name="Van Bel M."/>
            <person name="Meyberg R."/>
            <person name="Vives C."/>
            <person name="Morata J."/>
            <person name="Symeonidi A."/>
            <person name="Hiss M."/>
            <person name="Muchero W."/>
            <person name="Kamisugi Y."/>
            <person name="Saleh O."/>
            <person name="Blanc G."/>
            <person name="Decker E.L."/>
            <person name="van Gessel N."/>
            <person name="Grimwood J."/>
            <person name="Hayes R.D."/>
            <person name="Graham S.W."/>
            <person name="Gunter L.E."/>
            <person name="McDaniel S.F."/>
            <person name="Hoernstein S.N.W."/>
            <person name="Larsson A."/>
            <person name="Li F.W."/>
            <person name="Perroud P.F."/>
            <person name="Phillips J."/>
            <person name="Ranjan P."/>
            <person name="Rokshar D.S."/>
            <person name="Rothfels C.J."/>
            <person name="Schneider L."/>
            <person name="Shu S."/>
            <person name="Stevenson D.W."/>
            <person name="Thummler F."/>
            <person name="Tillich M."/>
            <person name="Villarreal Aguilar J.C."/>
            <person name="Widiez T."/>
            <person name="Wong G.K."/>
            <person name="Wymore A."/>
            <person name="Zhang Y."/>
            <person name="Zimmer A.D."/>
            <person name="Quatrano R.S."/>
            <person name="Mayer K.F.X."/>
            <person name="Goodstein D."/>
            <person name="Casacuberta J.M."/>
            <person name="Vandepoele K."/>
            <person name="Reski R."/>
            <person name="Cuming A.C."/>
            <person name="Tuskan G.A."/>
            <person name="Maumus F."/>
            <person name="Salse J."/>
            <person name="Schmutz J."/>
            <person name="Rensing S.A."/>
        </authorList>
    </citation>
    <scope>NUCLEOTIDE SEQUENCE [LARGE SCALE GENOMIC DNA]</scope>
    <source>
        <strain evidence="9 10">cv. Gransden 2004</strain>
    </source>
</reference>
<evidence type="ECO:0000313" key="9">
    <source>
        <dbReference type="EnsemblPlants" id="Pp3c16_10640V3.1"/>
    </source>
</evidence>
<dbReference type="AlphaFoldDB" id="A9SR46"/>
<keyword evidence="10" id="KW-1185">Reference proteome</keyword>
<evidence type="ECO:0000256" key="6">
    <source>
        <dbReference type="SAM" id="MobiDB-lite"/>
    </source>
</evidence>
<dbReference type="HOGENOM" id="CLU_2531619_0_0_1"/>
<dbReference type="Proteomes" id="UP000006727">
    <property type="component" value="Chromosome 16"/>
</dbReference>
<evidence type="ECO:0000256" key="5">
    <source>
        <dbReference type="ARBA" id="ARBA00023136"/>
    </source>
</evidence>
<dbReference type="Gramene" id="Pp3c16_10640V3.2">
    <property type="protein sequence ID" value="Pp3c16_10640V3.2"/>
    <property type="gene ID" value="Pp3c16_10640"/>
</dbReference>
<comment type="subcellular location">
    <subcellularLocation>
        <location evidence="1">Membrane</location>
        <topology evidence="1">Single-pass membrane protein</topology>
    </subcellularLocation>
</comment>
<keyword evidence="4" id="KW-1133">Transmembrane helix</keyword>
<evidence type="ECO:0000256" key="3">
    <source>
        <dbReference type="ARBA" id="ARBA00022692"/>
    </source>
</evidence>
<dbReference type="OMA" id="YPAQANY"/>
<proteinExistence type="inferred from homology"/>
<feature type="compositionally biased region" description="Basic residues" evidence="6">
    <location>
        <begin position="1"/>
        <end position="11"/>
    </location>
</feature>
<evidence type="ECO:0000256" key="4">
    <source>
        <dbReference type="ARBA" id="ARBA00022989"/>
    </source>
</evidence>
<dbReference type="Pfam" id="PF12734">
    <property type="entry name" value="CYSTM"/>
    <property type="match status" value="1"/>
</dbReference>
<dbReference type="InterPro" id="IPR028144">
    <property type="entry name" value="CYSTM_dom"/>
</dbReference>
<dbReference type="RefSeq" id="XP_024398783.1">
    <property type="nucleotide sequence ID" value="XM_024543015.1"/>
</dbReference>
<dbReference type="Gramene" id="Pp3c16_10640V3.1">
    <property type="protein sequence ID" value="Pp3c16_10640V3.1"/>
    <property type="gene ID" value="Pp3c16_10640"/>
</dbReference>
<reference evidence="8 10" key="1">
    <citation type="journal article" date="2008" name="Science">
        <title>The Physcomitrella genome reveals evolutionary insights into the conquest of land by plants.</title>
        <authorList>
            <person name="Rensing S."/>
            <person name="Lang D."/>
            <person name="Zimmer A."/>
            <person name="Terry A."/>
            <person name="Salamov A."/>
            <person name="Shapiro H."/>
            <person name="Nishiyama T."/>
            <person name="Perroud P.-F."/>
            <person name="Lindquist E."/>
            <person name="Kamisugi Y."/>
            <person name="Tanahashi T."/>
            <person name="Sakakibara K."/>
            <person name="Fujita T."/>
            <person name="Oishi K."/>
            <person name="Shin-I T."/>
            <person name="Kuroki Y."/>
            <person name="Toyoda A."/>
            <person name="Suzuki Y."/>
            <person name="Hashimoto A."/>
            <person name="Yamaguchi K."/>
            <person name="Sugano A."/>
            <person name="Kohara Y."/>
            <person name="Fujiyama A."/>
            <person name="Anterola A."/>
            <person name="Aoki S."/>
            <person name="Ashton N."/>
            <person name="Barbazuk W.B."/>
            <person name="Barker E."/>
            <person name="Bennetzen J."/>
            <person name="Bezanilla M."/>
            <person name="Blankenship R."/>
            <person name="Cho S.H."/>
            <person name="Dutcher S."/>
            <person name="Estelle M."/>
            <person name="Fawcett J.A."/>
            <person name="Gundlach H."/>
            <person name="Hanada K."/>
            <person name="Heyl A."/>
            <person name="Hicks K.A."/>
            <person name="Hugh J."/>
            <person name="Lohr M."/>
            <person name="Mayer K."/>
            <person name="Melkozernov A."/>
            <person name="Murata T."/>
            <person name="Nelson D."/>
            <person name="Pils B."/>
            <person name="Prigge M."/>
            <person name="Reiss B."/>
            <person name="Renner T."/>
            <person name="Rombauts S."/>
            <person name="Rushton P."/>
            <person name="Sanderfoot A."/>
            <person name="Schween G."/>
            <person name="Shiu S.-H."/>
            <person name="Stueber K."/>
            <person name="Theodoulou F.L."/>
            <person name="Tu H."/>
            <person name="Van de Peer Y."/>
            <person name="Verrier P.J."/>
            <person name="Waters E."/>
            <person name="Wood A."/>
            <person name="Yang L."/>
            <person name="Cove D."/>
            <person name="Cuming A."/>
            <person name="Hasebe M."/>
            <person name="Lucas S."/>
            <person name="Mishler D.B."/>
            <person name="Reski R."/>
            <person name="Grigoriev I."/>
            <person name="Quatrano R.S."/>
            <person name="Boore J.L."/>
        </authorList>
    </citation>
    <scope>NUCLEOTIDE SEQUENCE [LARGE SCALE GENOMIC DNA]</scope>
    <source>
        <strain evidence="9 10">cv. Gransden 2004</strain>
    </source>
</reference>
<evidence type="ECO:0000256" key="1">
    <source>
        <dbReference type="ARBA" id="ARBA00004167"/>
    </source>
</evidence>
<dbReference type="GO" id="GO:0005886">
    <property type="term" value="C:plasma membrane"/>
    <property type="evidence" value="ECO:0000318"/>
    <property type="project" value="GO_Central"/>
</dbReference>
<feature type="compositionally biased region" description="Low complexity" evidence="6">
    <location>
        <begin position="27"/>
        <end position="49"/>
    </location>
</feature>
<dbReference type="GeneID" id="112293515"/>
<dbReference type="EnsemblPlants" id="Pp3c16_10640V3.1">
    <property type="protein sequence ID" value="Pp3c16_10640V3.1"/>
    <property type="gene ID" value="Pp3c16_10640"/>
</dbReference>
<gene>
    <name evidence="9" type="primary">LOC112293515</name>
    <name evidence="8" type="ORF">PHYPA_020775</name>
</gene>
<keyword evidence="5" id="KW-0472">Membrane</keyword>
<organism evidence="8">
    <name type="scientific">Physcomitrium patens</name>
    <name type="common">Spreading-leaved earth moss</name>
    <name type="synonym">Physcomitrella patens</name>
    <dbReference type="NCBI Taxonomy" id="3218"/>
    <lineage>
        <taxon>Eukaryota</taxon>
        <taxon>Viridiplantae</taxon>
        <taxon>Streptophyta</taxon>
        <taxon>Embryophyta</taxon>
        <taxon>Bryophyta</taxon>
        <taxon>Bryophytina</taxon>
        <taxon>Bryopsida</taxon>
        <taxon>Funariidae</taxon>
        <taxon>Funariales</taxon>
        <taxon>Funariaceae</taxon>
        <taxon>Physcomitrium</taxon>
    </lineage>
</organism>
<dbReference type="PANTHER" id="PTHR31568">
    <property type="entry name" value="RCG49325, ISOFORM CRA_A"/>
    <property type="match status" value="1"/>
</dbReference>
<keyword evidence="3" id="KW-0812">Transmembrane</keyword>
<dbReference type="PaxDb" id="3218-PP1S106_128V6.1"/>
<feature type="region of interest" description="Disordered" evidence="6">
    <location>
        <begin position="1"/>
        <end position="49"/>
    </location>
</feature>
<accession>A9SR46</accession>
<name>A9SR46_PHYPA</name>
<sequence>MGKGKHGHKHGYPQQGGVPYGYPPEGYPQGYPQQGYYQGPPVMGPPQGYQRRREGGFLKGCLAALCCCCLVDECCCDPEIFLGC</sequence>
<evidence type="ECO:0000313" key="10">
    <source>
        <dbReference type="Proteomes" id="UP000006727"/>
    </source>
</evidence>